<dbReference type="AlphaFoldDB" id="A0A1F7RXH1"/>
<feature type="coiled-coil region" evidence="1">
    <location>
        <begin position="117"/>
        <end position="144"/>
    </location>
</feature>
<dbReference type="Pfam" id="PF10543">
    <property type="entry name" value="ORF6N"/>
    <property type="match status" value="1"/>
</dbReference>
<dbReference type="EMBL" id="MGDE01000127">
    <property type="protein sequence ID" value="OGL45557.1"/>
    <property type="molecule type" value="Genomic_DNA"/>
</dbReference>
<name>A0A1F7RXH1_9BACT</name>
<keyword evidence="3" id="KW-0238">DNA-binding</keyword>
<evidence type="ECO:0000259" key="2">
    <source>
        <dbReference type="Pfam" id="PF10543"/>
    </source>
</evidence>
<dbReference type="Proteomes" id="UP000178797">
    <property type="component" value="Unassembled WGS sequence"/>
</dbReference>
<evidence type="ECO:0000256" key="1">
    <source>
        <dbReference type="SAM" id="Coils"/>
    </source>
</evidence>
<sequence>MEAIVPIEVIERKIYLIRGQKVMLDKDLAVLYGVKSIRLREQVKRNIRRFPEDFMFQLHEKEIDIMVSQNAIPSRKYLGGHQPYVFTEQGVAMLATVLNSERAIHANIAIMRTFVKLREMISSHKDLAKKLDELEKKYDAQFKVVFDALRQLMTPPEPGKKKIGFRVRERSARYKTSSRN</sequence>
<keyword evidence="1" id="KW-0175">Coiled coil</keyword>
<dbReference type="GO" id="GO:0003677">
    <property type="term" value="F:DNA binding"/>
    <property type="evidence" value="ECO:0007669"/>
    <property type="project" value="UniProtKB-KW"/>
</dbReference>
<protein>
    <submittedName>
        <fullName evidence="3">DNA-binding protein</fullName>
    </submittedName>
</protein>
<organism evidence="3 4">
    <name type="scientific">Candidatus Schekmanbacteria bacterium RBG_16_38_10</name>
    <dbReference type="NCBI Taxonomy" id="1817879"/>
    <lineage>
        <taxon>Bacteria</taxon>
        <taxon>Candidatus Schekmaniibacteriota</taxon>
    </lineage>
</organism>
<proteinExistence type="predicted"/>
<dbReference type="InterPro" id="IPR018873">
    <property type="entry name" value="KilA-N_DNA-bd_domain"/>
</dbReference>
<comment type="caution">
    <text evidence="3">The sequence shown here is derived from an EMBL/GenBank/DDBJ whole genome shotgun (WGS) entry which is preliminary data.</text>
</comment>
<feature type="domain" description="KilA-N DNA-binding" evidence="2">
    <location>
        <begin position="13"/>
        <end position="97"/>
    </location>
</feature>
<gene>
    <name evidence="3" type="ORF">A2W05_08820</name>
</gene>
<reference evidence="3 4" key="1">
    <citation type="journal article" date="2016" name="Nat. Commun.">
        <title>Thousands of microbial genomes shed light on interconnected biogeochemical processes in an aquifer system.</title>
        <authorList>
            <person name="Anantharaman K."/>
            <person name="Brown C.T."/>
            <person name="Hug L.A."/>
            <person name="Sharon I."/>
            <person name="Castelle C.J."/>
            <person name="Probst A.J."/>
            <person name="Thomas B.C."/>
            <person name="Singh A."/>
            <person name="Wilkins M.J."/>
            <person name="Karaoz U."/>
            <person name="Brodie E.L."/>
            <person name="Williams K.H."/>
            <person name="Hubbard S.S."/>
            <person name="Banfield J.F."/>
        </authorList>
    </citation>
    <scope>NUCLEOTIDE SEQUENCE [LARGE SCALE GENOMIC DNA]</scope>
</reference>
<accession>A0A1F7RXH1</accession>
<evidence type="ECO:0000313" key="3">
    <source>
        <dbReference type="EMBL" id="OGL45557.1"/>
    </source>
</evidence>
<evidence type="ECO:0000313" key="4">
    <source>
        <dbReference type="Proteomes" id="UP000178797"/>
    </source>
</evidence>